<dbReference type="GeneID" id="97548702"/>
<gene>
    <name evidence="1" type="ORF">DK846_06525</name>
</gene>
<dbReference type="AlphaFoldDB" id="A0A2V2N4C4"/>
<organism evidence="1 2">
    <name type="scientific">Methanospirillum lacunae</name>
    <dbReference type="NCBI Taxonomy" id="668570"/>
    <lineage>
        <taxon>Archaea</taxon>
        <taxon>Methanobacteriati</taxon>
        <taxon>Methanobacteriota</taxon>
        <taxon>Stenosarchaea group</taxon>
        <taxon>Methanomicrobia</taxon>
        <taxon>Methanomicrobiales</taxon>
        <taxon>Methanospirillaceae</taxon>
        <taxon>Methanospirillum</taxon>
    </lineage>
</organism>
<name>A0A2V2N4C4_9EURY</name>
<sequence length="156" mass="18581">MMIDEKKRNGIPVHLSIDDVAEALDNCTYDTRYILDLEKQEIIELSENMISDDEIQDVFEEIDEDETGRYIPFPIRTDSRDGYADMQLFIETIEDQLIRNEAVQTITGSGAFRRFKDFIRFYPELEKRWFTWKDERASLRALEWLEEEGLILKKDD</sequence>
<keyword evidence="2" id="KW-1185">Reference proteome</keyword>
<dbReference type="Proteomes" id="UP000245657">
    <property type="component" value="Unassembled WGS sequence"/>
</dbReference>
<proteinExistence type="predicted"/>
<dbReference type="RefSeq" id="WP_109968127.1">
    <property type="nucleotide sequence ID" value="NZ_CP176093.1"/>
</dbReference>
<comment type="caution">
    <text evidence="1">The sequence shown here is derived from an EMBL/GenBank/DDBJ whole genome shotgun (WGS) entry which is preliminary data.</text>
</comment>
<evidence type="ECO:0000313" key="1">
    <source>
        <dbReference type="EMBL" id="PWR72616.1"/>
    </source>
</evidence>
<protein>
    <submittedName>
        <fullName evidence="1">Uncharacterized protein</fullName>
    </submittedName>
</protein>
<dbReference type="Pfam" id="PF03682">
    <property type="entry name" value="UPF0158"/>
    <property type="match status" value="1"/>
</dbReference>
<accession>A0A2V2N4C4</accession>
<dbReference type="InterPro" id="IPR005361">
    <property type="entry name" value="UPF0158"/>
</dbReference>
<reference evidence="1 2" key="1">
    <citation type="submission" date="2018-05" db="EMBL/GenBank/DDBJ databases">
        <title>Draft genome of Methanospirillum lacunae Ki8-1.</title>
        <authorList>
            <person name="Dueholm M.S."/>
            <person name="Nielsen P.H."/>
            <person name="Bakmann L.F."/>
            <person name="Otzen D.E."/>
        </authorList>
    </citation>
    <scope>NUCLEOTIDE SEQUENCE [LARGE SCALE GENOMIC DNA]</scope>
    <source>
        <strain evidence="1 2">Ki8-1</strain>
    </source>
</reference>
<evidence type="ECO:0000313" key="2">
    <source>
        <dbReference type="Proteomes" id="UP000245657"/>
    </source>
</evidence>
<dbReference type="EMBL" id="QGMY01000006">
    <property type="protein sequence ID" value="PWR72616.1"/>
    <property type="molecule type" value="Genomic_DNA"/>
</dbReference>
<dbReference type="OrthoDB" id="380114at2157"/>